<proteinExistence type="predicted"/>
<name>A0ABW2SP42_9ACTO</name>
<dbReference type="GO" id="GO:0008168">
    <property type="term" value="F:methyltransferase activity"/>
    <property type="evidence" value="ECO:0007669"/>
    <property type="project" value="UniProtKB-KW"/>
</dbReference>
<dbReference type="PIRSF" id="PIRSF018249">
    <property type="entry name" value="MyrA_prd"/>
    <property type="match status" value="1"/>
</dbReference>
<dbReference type="InterPro" id="IPR013216">
    <property type="entry name" value="Methyltransf_11"/>
</dbReference>
<dbReference type="GO" id="GO:0032259">
    <property type="term" value="P:methylation"/>
    <property type="evidence" value="ECO:0007669"/>
    <property type="project" value="UniProtKB-KW"/>
</dbReference>
<feature type="domain" description="23S rRNA (guanine(745)-N(1))-methyltransferase N-terminal" evidence="2">
    <location>
        <begin position="25"/>
        <end position="59"/>
    </location>
</feature>
<dbReference type="Gene3D" id="3.40.50.150">
    <property type="entry name" value="Vaccinia Virus protein VP39"/>
    <property type="match status" value="1"/>
</dbReference>
<accession>A0ABW2SP42</accession>
<evidence type="ECO:0000259" key="1">
    <source>
        <dbReference type="Pfam" id="PF08241"/>
    </source>
</evidence>
<dbReference type="Proteomes" id="UP001596527">
    <property type="component" value="Unassembled WGS sequence"/>
</dbReference>
<gene>
    <name evidence="3" type="ORF">ACFQWG_09160</name>
</gene>
<keyword evidence="4" id="KW-1185">Reference proteome</keyword>
<dbReference type="Pfam" id="PF21302">
    <property type="entry name" value="Zn_ribbon_RlmA"/>
    <property type="match status" value="1"/>
</dbReference>
<dbReference type="RefSeq" id="WP_380974614.1">
    <property type="nucleotide sequence ID" value="NZ_JBHTEF010000001.1"/>
</dbReference>
<dbReference type="CDD" id="cd02440">
    <property type="entry name" value="AdoMet_MTases"/>
    <property type="match status" value="1"/>
</dbReference>
<dbReference type="InterPro" id="IPR016718">
    <property type="entry name" value="rRNA_m1G-MeTrfase_A_prd"/>
</dbReference>
<feature type="domain" description="Methyltransferase type 11" evidence="1">
    <location>
        <begin position="117"/>
        <end position="209"/>
    </location>
</feature>
<protein>
    <submittedName>
        <fullName evidence="3">RNA methyltransferase</fullName>
    </submittedName>
</protein>
<dbReference type="EMBL" id="JBHTEF010000001">
    <property type="protein sequence ID" value="MFC7581358.1"/>
    <property type="molecule type" value="Genomic_DNA"/>
</dbReference>
<dbReference type="SUPFAM" id="SSF53335">
    <property type="entry name" value="S-adenosyl-L-methionine-dependent methyltransferases"/>
    <property type="match status" value="1"/>
</dbReference>
<dbReference type="InterPro" id="IPR029063">
    <property type="entry name" value="SAM-dependent_MTases_sf"/>
</dbReference>
<dbReference type="InterPro" id="IPR048647">
    <property type="entry name" value="RlmA_N"/>
</dbReference>
<evidence type="ECO:0000313" key="3">
    <source>
        <dbReference type="EMBL" id="MFC7581358.1"/>
    </source>
</evidence>
<keyword evidence="3" id="KW-0808">Transferase</keyword>
<dbReference type="Pfam" id="PF08241">
    <property type="entry name" value="Methyltransf_11"/>
    <property type="match status" value="1"/>
</dbReference>
<comment type="caution">
    <text evidence="3">The sequence shown here is derived from an EMBL/GenBank/DDBJ whole genome shotgun (WGS) entry which is preliminary data.</text>
</comment>
<evidence type="ECO:0000313" key="4">
    <source>
        <dbReference type="Proteomes" id="UP001596527"/>
    </source>
</evidence>
<sequence>MAPFPLAPSANPRGAGLDLLLDVLRCPLCARRLRRQGAALRCGQGHSFDIARDGHVSLLAGSSPISGDSAEMVGARRRFLESGRYGPIRDAVSAMAWEPAQRSGRRPGEPDAAPTVVDAGCGTGYYLAGVLAAPASPDAHPARGLGLDASARALRAAGRAGPRIAAVACDLFAPRLPVATGVADVVLNVFAPHNPAEFRRLLRPAGRLVVARPTDRHLAELRARVPGMVGVDADKEHRLRAALAPFFEVGEAMTRLVEQRVPVSPAEAVDLVGMTPSARHLGRESLAPELLPDSVTVSVLVTAFRPLS</sequence>
<keyword evidence="3" id="KW-0489">Methyltransferase</keyword>
<reference evidence="4" key="1">
    <citation type="journal article" date="2019" name="Int. J. Syst. Evol. Microbiol.">
        <title>The Global Catalogue of Microorganisms (GCM) 10K type strain sequencing project: providing services to taxonomists for standard genome sequencing and annotation.</title>
        <authorList>
            <consortium name="The Broad Institute Genomics Platform"/>
            <consortium name="The Broad Institute Genome Sequencing Center for Infectious Disease"/>
            <person name="Wu L."/>
            <person name="Ma J."/>
        </authorList>
    </citation>
    <scope>NUCLEOTIDE SEQUENCE [LARGE SCALE GENOMIC DNA]</scope>
    <source>
        <strain evidence="4">CCUG 56698</strain>
    </source>
</reference>
<evidence type="ECO:0000259" key="2">
    <source>
        <dbReference type="Pfam" id="PF21302"/>
    </source>
</evidence>
<organism evidence="3 4">
    <name type="scientific">Schaalia naturae</name>
    <dbReference type="NCBI Taxonomy" id="635203"/>
    <lineage>
        <taxon>Bacteria</taxon>
        <taxon>Bacillati</taxon>
        <taxon>Actinomycetota</taxon>
        <taxon>Actinomycetes</taxon>
        <taxon>Actinomycetales</taxon>
        <taxon>Actinomycetaceae</taxon>
        <taxon>Schaalia</taxon>
    </lineage>
</organism>